<keyword evidence="2" id="KW-1185">Reference proteome</keyword>
<dbReference type="InterPro" id="IPR039301">
    <property type="entry name" value="Sip5/DA2"/>
</dbReference>
<name>C1MZA3_MICPC</name>
<organism evidence="2">
    <name type="scientific">Micromonas pusilla (strain CCMP1545)</name>
    <name type="common">Picoplanktonic green alga</name>
    <dbReference type="NCBI Taxonomy" id="564608"/>
    <lineage>
        <taxon>Eukaryota</taxon>
        <taxon>Viridiplantae</taxon>
        <taxon>Chlorophyta</taxon>
        <taxon>Mamiellophyceae</taxon>
        <taxon>Mamiellales</taxon>
        <taxon>Mamiellaceae</taxon>
        <taxon>Micromonas</taxon>
    </lineage>
</organism>
<dbReference type="STRING" id="564608.C1MZA3"/>
<dbReference type="OMA" id="ECFLQAS"/>
<feature type="non-terminal residue" evidence="1">
    <location>
        <position position="75"/>
    </location>
</feature>
<dbReference type="PANTHER" id="PTHR31315">
    <property type="entry name" value="PROTEIN SIP5"/>
    <property type="match status" value="1"/>
</dbReference>
<dbReference type="EMBL" id="GG663743">
    <property type="protein sequence ID" value="EEH54573.1"/>
    <property type="molecule type" value="Genomic_DNA"/>
</dbReference>
<sequence length="75" mass="8537">KRSSKSGRMDDRYTRPQGLYDHDDVDLKKLKRLIVKGKLAPCYPGKEQDLDECPICFLSYPSLNHSKCCNSGICT</sequence>
<dbReference type="GeneID" id="9686619"/>
<evidence type="ECO:0000313" key="2">
    <source>
        <dbReference type="Proteomes" id="UP000001876"/>
    </source>
</evidence>
<dbReference type="AlphaFoldDB" id="C1MZA3"/>
<feature type="non-terminal residue" evidence="1">
    <location>
        <position position="1"/>
    </location>
</feature>
<dbReference type="KEGG" id="mpp:MICPUCDRAFT_19589"/>
<dbReference type="RefSeq" id="XP_003060923.1">
    <property type="nucleotide sequence ID" value="XM_003060877.1"/>
</dbReference>
<proteinExistence type="predicted"/>
<reference evidence="1 2" key="1">
    <citation type="journal article" date="2009" name="Science">
        <title>Green evolution and dynamic adaptations revealed by genomes of the marine picoeukaryotes Micromonas.</title>
        <authorList>
            <person name="Worden A.Z."/>
            <person name="Lee J.H."/>
            <person name="Mock T."/>
            <person name="Rouze P."/>
            <person name="Simmons M.P."/>
            <person name="Aerts A.L."/>
            <person name="Allen A.E."/>
            <person name="Cuvelier M.L."/>
            <person name="Derelle E."/>
            <person name="Everett M.V."/>
            <person name="Foulon E."/>
            <person name="Grimwood J."/>
            <person name="Gundlach H."/>
            <person name="Henrissat B."/>
            <person name="Napoli C."/>
            <person name="McDonald S.M."/>
            <person name="Parker M.S."/>
            <person name="Rombauts S."/>
            <person name="Salamov A."/>
            <person name="Von Dassow P."/>
            <person name="Badger J.H."/>
            <person name="Coutinho P.M."/>
            <person name="Demir E."/>
            <person name="Dubchak I."/>
            <person name="Gentemann C."/>
            <person name="Eikrem W."/>
            <person name="Gready J.E."/>
            <person name="John U."/>
            <person name="Lanier W."/>
            <person name="Lindquist E.A."/>
            <person name="Lucas S."/>
            <person name="Mayer K.F."/>
            <person name="Moreau H."/>
            <person name="Not F."/>
            <person name="Otillar R."/>
            <person name="Panaud O."/>
            <person name="Pangilinan J."/>
            <person name="Paulsen I."/>
            <person name="Piegu B."/>
            <person name="Poliakov A."/>
            <person name="Robbens S."/>
            <person name="Schmutz J."/>
            <person name="Toulza E."/>
            <person name="Wyss T."/>
            <person name="Zelensky A."/>
            <person name="Zhou K."/>
            <person name="Armbrust E.V."/>
            <person name="Bhattacharya D."/>
            <person name="Goodenough U.W."/>
            <person name="Van de Peer Y."/>
            <person name="Grigoriev I.V."/>
        </authorList>
    </citation>
    <scope>NUCLEOTIDE SEQUENCE [LARGE SCALE GENOMIC DNA]</scope>
    <source>
        <strain evidence="1 2">CCMP1545</strain>
    </source>
</reference>
<dbReference type="PANTHER" id="PTHR31315:SF1">
    <property type="entry name" value="PROTEIN SIP5"/>
    <property type="match status" value="1"/>
</dbReference>
<dbReference type="OrthoDB" id="21471at2759"/>
<accession>C1MZA3</accession>
<evidence type="ECO:0000313" key="1">
    <source>
        <dbReference type="EMBL" id="EEH54573.1"/>
    </source>
</evidence>
<dbReference type="GO" id="GO:0005737">
    <property type="term" value="C:cytoplasm"/>
    <property type="evidence" value="ECO:0007669"/>
    <property type="project" value="TreeGrafter"/>
</dbReference>
<gene>
    <name evidence="1" type="ORF">MICPUCDRAFT_19589</name>
</gene>
<dbReference type="eggNOG" id="KOG2789">
    <property type="taxonomic scope" value="Eukaryota"/>
</dbReference>
<protein>
    <submittedName>
        <fullName evidence="1">Predicted protein</fullName>
    </submittedName>
</protein>
<dbReference type="Proteomes" id="UP000001876">
    <property type="component" value="Unassembled WGS sequence"/>
</dbReference>